<name>A0A1H4IDH2_9ACTN</name>
<dbReference type="AlphaFoldDB" id="A0A1H4IDH2"/>
<sequence length="53" mass="5155">MSAEDATGPQLLHVGQTDSGEGVEQVGLGGANAVRGLRAGAKSAAGSHAVIVR</sequence>
<evidence type="ECO:0000256" key="1">
    <source>
        <dbReference type="SAM" id="MobiDB-lite"/>
    </source>
</evidence>
<dbReference type="GeneID" id="95516758"/>
<reference evidence="2 3" key="1">
    <citation type="submission" date="2016-10" db="EMBL/GenBank/DDBJ databases">
        <authorList>
            <person name="de Groot N.N."/>
        </authorList>
    </citation>
    <scope>NUCLEOTIDE SEQUENCE [LARGE SCALE GENOMIC DNA]</scope>
    <source>
        <strain evidence="2 3">DSM 40306</strain>
    </source>
</reference>
<proteinExistence type="predicted"/>
<evidence type="ECO:0000313" key="3">
    <source>
        <dbReference type="Proteomes" id="UP000182375"/>
    </source>
</evidence>
<organism evidence="2 3">
    <name type="scientific">Streptomyces misionensis</name>
    <dbReference type="NCBI Taxonomy" id="67331"/>
    <lineage>
        <taxon>Bacteria</taxon>
        <taxon>Bacillati</taxon>
        <taxon>Actinomycetota</taxon>
        <taxon>Actinomycetes</taxon>
        <taxon>Kitasatosporales</taxon>
        <taxon>Streptomycetaceae</taxon>
        <taxon>Streptomyces</taxon>
    </lineage>
</organism>
<dbReference type="RefSeq" id="WP_167381347.1">
    <property type="nucleotide sequence ID" value="NZ_FNTD01000003.1"/>
</dbReference>
<feature type="region of interest" description="Disordered" evidence="1">
    <location>
        <begin position="1"/>
        <end position="26"/>
    </location>
</feature>
<accession>A0A1H4IDH2</accession>
<dbReference type="Proteomes" id="UP000182375">
    <property type="component" value="Unassembled WGS sequence"/>
</dbReference>
<gene>
    <name evidence="2" type="ORF">SAMN04490357_0253</name>
</gene>
<dbReference type="EMBL" id="FNTD01000003">
    <property type="protein sequence ID" value="SEB32117.1"/>
    <property type="molecule type" value="Genomic_DNA"/>
</dbReference>
<evidence type="ECO:0000313" key="2">
    <source>
        <dbReference type="EMBL" id="SEB32117.1"/>
    </source>
</evidence>
<protein>
    <submittedName>
        <fullName evidence="2">Uncharacterized protein</fullName>
    </submittedName>
</protein>